<evidence type="ECO:0000313" key="2">
    <source>
        <dbReference type="EMBL" id="MDV7220629.1"/>
    </source>
</evidence>
<reference evidence="2 3" key="1">
    <citation type="submission" date="2023-10" db="EMBL/GenBank/DDBJ databases">
        <title>Characterization of rhizosphere-enriched actinobacteria from wheat plants lab-grown on chernevaya soil.</title>
        <authorList>
            <person name="Tikhonova E.N."/>
            <person name="Konopkin A."/>
            <person name="Kravchenko I.K."/>
        </authorList>
    </citation>
    <scope>NUCLEOTIDE SEQUENCE [LARGE SCALE GENOMIC DNA]</scope>
    <source>
        <strain evidence="2 3">RR29</strain>
    </source>
</reference>
<dbReference type="RefSeq" id="WP_317774147.1">
    <property type="nucleotide sequence ID" value="NZ_JAWMAJ010000137.1"/>
</dbReference>
<sequence>MVTLVGRGQEDAANAAVRWIRDHCAANDLELVWVENFNDRYTEEQRSDFSLTRFTVGRAEDPGPDDWELPTGLPTTRSRTARGAAKRRRKAA</sequence>
<gene>
    <name evidence="2" type="ORF">R5A26_32280</name>
</gene>
<evidence type="ECO:0000256" key="1">
    <source>
        <dbReference type="SAM" id="MobiDB-lite"/>
    </source>
</evidence>
<evidence type="ECO:0000313" key="3">
    <source>
        <dbReference type="Proteomes" id="UP001187346"/>
    </source>
</evidence>
<keyword evidence="3" id="KW-1185">Reference proteome</keyword>
<feature type="region of interest" description="Disordered" evidence="1">
    <location>
        <begin position="57"/>
        <end position="92"/>
    </location>
</feature>
<accession>A0ABU4FJ93</accession>
<organism evidence="2 3">
    <name type="scientific">Streptomyces prunicolor</name>
    <dbReference type="NCBI Taxonomy" id="67348"/>
    <lineage>
        <taxon>Bacteria</taxon>
        <taxon>Bacillati</taxon>
        <taxon>Actinomycetota</taxon>
        <taxon>Actinomycetes</taxon>
        <taxon>Kitasatosporales</taxon>
        <taxon>Streptomycetaceae</taxon>
        <taxon>Streptomyces</taxon>
    </lineage>
</organism>
<protein>
    <submittedName>
        <fullName evidence="2">Uncharacterized protein</fullName>
    </submittedName>
</protein>
<dbReference type="Proteomes" id="UP001187346">
    <property type="component" value="Unassembled WGS sequence"/>
</dbReference>
<proteinExistence type="predicted"/>
<name>A0ABU4FJ93_9ACTN</name>
<comment type="caution">
    <text evidence="2">The sequence shown here is derived from an EMBL/GenBank/DDBJ whole genome shotgun (WGS) entry which is preliminary data.</text>
</comment>
<dbReference type="EMBL" id="JAWMAJ010000137">
    <property type="protein sequence ID" value="MDV7220629.1"/>
    <property type="molecule type" value="Genomic_DNA"/>
</dbReference>